<gene>
    <name evidence="1" type="ORF">ACFSJH_08760</name>
</gene>
<evidence type="ECO:0000313" key="1">
    <source>
        <dbReference type="EMBL" id="MFD2115815.1"/>
    </source>
</evidence>
<protein>
    <submittedName>
        <fullName evidence="1">Uncharacterized protein</fullName>
    </submittedName>
</protein>
<name>A0ABW4YJK6_9BACL</name>
<accession>A0ABW4YJK6</accession>
<sequence>MQFKDKIPDSIVNRKGARTASEILPDVIGILNSGRIESVNLTEWLVVDHLKLLRHVLIEFELLQHANAMLSELEQIGSQSMMKVIPLNCW</sequence>
<organism evidence="1 2">
    <name type="scientific">Paenibacillus yanchengensis</name>
    <dbReference type="NCBI Taxonomy" id="2035833"/>
    <lineage>
        <taxon>Bacteria</taxon>
        <taxon>Bacillati</taxon>
        <taxon>Bacillota</taxon>
        <taxon>Bacilli</taxon>
        <taxon>Bacillales</taxon>
        <taxon>Paenibacillaceae</taxon>
        <taxon>Paenibacillus</taxon>
    </lineage>
</organism>
<dbReference type="RefSeq" id="WP_377771348.1">
    <property type="nucleotide sequence ID" value="NZ_JBHUHO010000024.1"/>
</dbReference>
<reference evidence="2" key="1">
    <citation type="journal article" date="2019" name="Int. J. Syst. Evol. Microbiol.">
        <title>The Global Catalogue of Microorganisms (GCM) 10K type strain sequencing project: providing services to taxonomists for standard genome sequencing and annotation.</title>
        <authorList>
            <consortium name="The Broad Institute Genomics Platform"/>
            <consortium name="The Broad Institute Genome Sequencing Center for Infectious Disease"/>
            <person name="Wu L."/>
            <person name="Ma J."/>
        </authorList>
    </citation>
    <scope>NUCLEOTIDE SEQUENCE [LARGE SCALE GENOMIC DNA]</scope>
    <source>
        <strain evidence="2">GH52</strain>
    </source>
</reference>
<proteinExistence type="predicted"/>
<keyword evidence="2" id="KW-1185">Reference proteome</keyword>
<dbReference type="Proteomes" id="UP001597362">
    <property type="component" value="Unassembled WGS sequence"/>
</dbReference>
<evidence type="ECO:0000313" key="2">
    <source>
        <dbReference type="Proteomes" id="UP001597362"/>
    </source>
</evidence>
<dbReference type="EMBL" id="JBHUHO010000024">
    <property type="protein sequence ID" value="MFD2115815.1"/>
    <property type="molecule type" value="Genomic_DNA"/>
</dbReference>
<comment type="caution">
    <text evidence="1">The sequence shown here is derived from an EMBL/GenBank/DDBJ whole genome shotgun (WGS) entry which is preliminary data.</text>
</comment>